<reference evidence="4" key="1">
    <citation type="journal article" date="2019" name="Int. J. Syst. Evol. Microbiol.">
        <title>The Global Catalogue of Microorganisms (GCM) 10K type strain sequencing project: providing services to taxonomists for standard genome sequencing and annotation.</title>
        <authorList>
            <consortium name="The Broad Institute Genomics Platform"/>
            <consortium name="The Broad Institute Genome Sequencing Center for Infectious Disease"/>
            <person name="Wu L."/>
            <person name="Ma J."/>
        </authorList>
    </citation>
    <scope>NUCLEOTIDE SEQUENCE [LARGE SCALE GENOMIC DNA]</scope>
    <source>
        <strain evidence="4">KACC 11407</strain>
    </source>
</reference>
<feature type="compositionally biased region" description="Low complexity" evidence="1">
    <location>
        <begin position="34"/>
        <end position="47"/>
    </location>
</feature>
<accession>A0ABW0SM91</accession>
<dbReference type="EMBL" id="JBHSNM010000002">
    <property type="protein sequence ID" value="MFC5570014.1"/>
    <property type="molecule type" value="Genomic_DNA"/>
</dbReference>
<keyword evidence="4" id="KW-1185">Reference proteome</keyword>
<sequence length="167" mass="16927">MRAIRPLRWLLRAGAFACVSVALAACAAPAPGVDAAQDTPATAAAPASAPPAATPESRAEAPRRTPGTKGPVRTGGPMPPVRVETPAADPGDVDASCRTDADCTVKNVGNCCGYYPACVNVDSKPDPQAVQAKCAKDGMASVCGFPEIASCSCRQGRCEAESSQVVQ</sequence>
<evidence type="ECO:0000313" key="3">
    <source>
        <dbReference type="EMBL" id="MFC5570014.1"/>
    </source>
</evidence>
<evidence type="ECO:0000256" key="2">
    <source>
        <dbReference type="SAM" id="SignalP"/>
    </source>
</evidence>
<organism evidence="3 4">
    <name type="scientific">Lysobacter yangpyeongensis</name>
    <dbReference type="NCBI Taxonomy" id="346182"/>
    <lineage>
        <taxon>Bacteria</taxon>
        <taxon>Pseudomonadati</taxon>
        <taxon>Pseudomonadota</taxon>
        <taxon>Gammaproteobacteria</taxon>
        <taxon>Lysobacterales</taxon>
        <taxon>Lysobacteraceae</taxon>
        <taxon>Lysobacter</taxon>
    </lineage>
</organism>
<keyword evidence="2" id="KW-0732">Signal</keyword>
<evidence type="ECO:0008006" key="5">
    <source>
        <dbReference type="Google" id="ProtNLM"/>
    </source>
</evidence>
<evidence type="ECO:0000256" key="1">
    <source>
        <dbReference type="SAM" id="MobiDB-lite"/>
    </source>
</evidence>
<evidence type="ECO:0000313" key="4">
    <source>
        <dbReference type="Proteomes" id="UP001596036"/>
    </source>
</evidence>
<protein>
    <recommendedName>
        <fullName evidence="5">Secreted protein</fullName>
    </recommendedName>
</protein>
<feature type="signal peptide" evidence="2">
    <location>
        <begin position="1"/>
        <end position="24"/>
    </location>
</feature>
<dbReference type="Proteomes" id="UP001596036">
    <property type="component" value="Unassembled WGS sequence"/>
</dbReference>
<name>A0ABW0SM91_9GAMM</name>
<comment type="caution">
    <text evidence="3">The sequence shown here is derived from an EMBL/GenBank/DDBJ whole genome shotgun (WGS) entry which is preliminary data.</text>
</comment>
<feature type="region of interest" description="Disordered" evidence="1">
    <location>
        <begin position="34"/>
        <end position="91"/>
    </location>
</feature>
<feature type="chain" id="PRO_5045457050" description="Secreted protein" evidence="2">
    <location>
        <begin position="25"/>
        <end position="167"/>
    </location>
</feature>
<proteinExistence type="predicted"/>
<gene>
    <name evidence="3" type="ORF">ACFPN1_08090</name>
</gene>
<dbReference type="PROSITE" id="PS51257">
    <property type="entry name" value="PROKAR_LIPOPROTEIN"/>
    <property type="match status" value="1"/>
</dbReference>
<dbReference type="RefSeq" id="WP_386754344.1">
    <property type="nucleotide sequence ID" value="NZ_JBHSNM010000002.1"/>
</dbReference>